<sequence length="717" mass="78215">MPAKIKPRDGAFIALLVAAALTPGVGLAAAAAESGLPGQLGKNPAQQHRGEPAASEPAHKPVIGEEAPGPDDYALRYYASLNQTNRVNAEISRLQRLYPGYEPPADLYSKQTEGDVDETPLWTLYTANKLDELRKTIASLESENAGWKPSSDLMLKVRRKEMRGRIASLTQEGRWQDLVEFVKTDGLNATDQDVDIEWMIAEALARTKQTNEAVALFKAILMSSKDQQILIATLQKAMGVLRMADVETLLATLPPGADGSSQYQSLMTDITRGRIAAYLHDERAEEPPAADVASFENYARESRESDQLGLVAWYDYKRRDFRNALEWFKAAIENGGDAMIAHGLAHTLRALGKMREAEEVAYAWRTPLVNNGILFVDLLERDLTRETPPFIESDRLARYARATMEMASGEGAQALGWYAFNSCQFDIALFWFERAAAWLPKDATVYGYALALRRLKQEKPFYEIANRYDGLDAKVIELLFPDNYYHPPSPCDGKNAAQLHGPAVRALGYVSPGPAMIPGAAPNYDPSAYSSPTRDQKNSSDPASQAAVDELEAARILRNLKGKFPVAVISDNPLRFLPLPLQNGAGRQTLPGLDPSLRPDPGRASMPLVARRVPGVGAMPYERYGFSLLPAWNGQEAASWPPASMQIAPAGTQWANQEADPAHSGAASLDATPNYYGSVGAPLASPQFPGAPARAAATRPTAPRPAAYGQYPQPVSR</sequence>
<dbReference type="EMBL" id="CP046052">
    <property type="protein sequence ID" value="QGM47633.1"/>
    <property type="molecule type" value="Genomic_DNA"/>
</dbReference>
<feature type="compositionally biased region" description="Polar residues" evidence="1">
    <location>
        <begin position="528"/>
        <end position="543"/>
    </location>
</feature>
<evidence type="ECO:0000313" key="4">
    <source>
        <dbReference type="Proteomes" id="UP000309061"/>
    </source>
</evidence>
<feature type="region of interest" description="Disordered" evidence="1">
    <location>
        <begin position="686"/>
        <end position="717"/>
    </location>
</feature>
<reference evidence="3 4" key="1">
    <citation type="submission" date="2019-11" db="EMBL/GenBank/DDBJ databases">
        <title>The genome sequence of Methylocystis heyeri.</title>
        <authorList>
            <person name="Oshkin I.Y."/>
            <person name="Miroshnikov K."/>
            <person name="Dedysh S.N."/>
        </authorList>
    </citation>
    <scope>NUCLEOTIDE SEQUENCE [LARGE SCALE GENOMIC DNA]</scope>
    <source>
        <strain evidence="3 4">H2</strain>
    </source>
</reference>
<gene>
    <name evidence="3" type="ORF">H2LOC_019205</name>
</gene>
<dbReference type="AlphaFoldDB" id="A0A6B8KLP4"/>
<keyword evidence="2" id="KW-0732">Signal</keyword>
<dbReference type="RefSeq" id="WP_136497135.1">
    <property type="nucleotide sequence ID" value="NZ_CP046052.1"/>
</dbReference>
<evidence type="ECO:0000256" key="1">
    <source>
        <dbReference type="SAM" id="MobiDB-lite"/>
    </source>
</evidence>
<feature type="signal peptide" evidence="2">
    <location>
        <begin position="1"/>
        <end position="28"/>
    </location>
</feature>
<dbReference type="SUPFAM" id="SSF48452">
    <property type="entry name" value="TPR-like"/>
    <property type="match status" value="1"/>
</dbReference>
<proteinExistence type="predicted"/>
<dbReference type="Gene3D" id="1.25.40.10">
    <property type="entry name" value="Tetratricopeptide repeat domain"/>
    <property type="match status" value="1"/>
</dbReference>
<dbReference type="KEGG" id="mhey:H2LOC_019205"/>
<feature type="compositionally biased region" description="Low complexity" evidence="1">
    <location>
        <begin position="691"/>
        <end position="707"/>
    </location>
</feature>
<protein>
    <recommendedName>
        <fullName evidence="5">Tetratricopeptide repeat protein</fullName>
    </recommendedName>
</protein>
<feature type="region of interest" description="Disordered" evidence="1">
    <location>
        <begin position="38"/>
        <end position="66"/>
    </location>
</feature>
<feature type="region of interest" description="Disordered" evidence="1">
    <location>
        <begin position="587"/>
        <end position="606"/>
    </location>
</feature>
<dbReference type="InterPro" id="IPR011990">
    <property type="entry name" value="TPR-like_helical_dom_sf"/>
</dbReference>
<evidence type="ECO:0000313" key="3">
    <source>
        <dbReference type="EMBL" id="QGM47633.1"/>
    </source>
</evidence>
<dbReference type="OrthoDB" id="7324591at2"/>
<evidence type="ECO:0000256" key="2">
    <source>
        <dbReference type="SAM" id="SignalP"/>
    </source>
</evidence>
<evidence type="ECO:0008006" key="5">
    <source>
        <dbReference type="Google" id="ProtNLM"/>
    </source>
</evidence>
<accession>A0A6B8KLP4</accession>
<name>A0A6B8KLP4_9HYPH</name>
<organism evidence="3 4">
    <name type="scientific">Methylocystis heyeri</name>
    <dbReference type="NCBI Taxonomy" id="391905"/>
    <lineage>
        <taxon>Bacteria</taxon>
        <taxon>Pseudomonadati</taxon>
        <taxon>Pseudomonadota</taxon>
        <taxon>Alphaproteobacteria</taxon>
        <taxon>Hyphomicrobiales</taxon>
        <taxon>Methylocystaceae</taxon>
        <taxon>Methylocystis</taxon>
    </lineage>
</organism>
<feature type="region of interest" description="Disordered" evidence="1">
    <location>
        <begin position="521"/>
        <end position="546"/>
    </location>
</feature>
<dbReference type="Proteomes" id="UP000309061">
    <property type="component" value="Chromosome"/>
</dbReference>
<feature type="chain" id="PRO_5025427787" description="Tetratricopeptide repeat protein" evidence="2">
    <location>
        <begin position="29"/>
        <end position="717"/>
    </location>
</feature>
<keyword evidence="4" id="KW-1185">Reference proteome</keyword>